<dbReference type="PANTHER" id="PTHR30349">
    <property type="entry name" value="PHAGE INTEGRASE-RELATED"/>
    <property type="match status" value="1"/>
</dbReference>
<dbReference type="InterPro" id="IPR010998">
    <property type="entry name" value="Integrase_recombinase_N"/>
</dbReference>
<reference evidence="8" key="1">
    <citation type="journal article" date="2014" name="Int. J. Syst. Evol. Microbiol.">
        <title>Complete genome sequence of Corynebacterium casei LMG S-19264T (=DSM 44701T), isolated from a smear-ripened cheese.</title>
        <authorList>
            <consortium name="US DOE Joint Genome Institute (JGI-PGF)"/>
            <person name="Walter F."/>
            <person name="Albersmeier A."/>
            <person name="Kalinowski J."/>
            <person name="Ruckert C."/>
        </authorList>
    </citation>
    <scope>NUCLEOTIDE SEQUENCE</scope>
    <source>
        <strain evidence="8">CGMCC 1.8984</strain>
    </source>
</reference>
<dbReference type="PROSITE" id="PS51900">
    <property type="entry name" value="CB"/>
    <property type="match status" value="1"/>
</dbReference>
<evidence type="ECO:0000259" key="6">
    <source>
        <dbReference type="PROSITE" id="PS51898"/>
    </source>
</evidence>
<dbReference type="Gene3D" id="1.10.150.130">
    <property type="match status" value="1"/>
</dbReference>
<sequence>MSALAPSLEAFFTDRLISQKAASPNTIAAYALTFRLLLQFTSTRSGTPPSRLDIADLDAPLVAAFLEHLESERGNTVATRNLRLAAIHSLFSYLALRHPEHADSIRRVLSIPNKRTEVNLVTYLTDHEATELLTACDQSRRTGRRDHAMFALTIQTGLRISELVGLNCEDVTVGRGANVHTLGKGRKERRTPLVPETVKILQAYLDERAAAPHEPLFATSTGKRLSRDAIEHRLAHHVALAETTCPSLKAKRVTTHTLRHTAAMRLLLAGNDITVIALWLGHEQLATTNIYLHADMSHKQQAIDRVTPLAAKSGRYRPPDSLIGFLEAL</sequence>
<feature type="domain" description="Core-binding (CB)" evidence="7">
    <location>
        <begin position="2"/>
        <end position="95"/>
    </location>
</feature>
<dbReference type="Pfam" id="PF00589">
    <property type="entry name" value="Phage_integrase"/>
    <property type="match status" value="1"/>
</dbReference>
<evidence type="ECO:0000256" key="3">
    <source>
        <dbReference type="ARBA" id="ARBA00023125"/>
    </source>
</evidence>
<dbReference type="InterPro" id="IPR013762">
    <property type="entry name" value="Integrase-like_cat_sf"/>
</dbReference>
<dbReference type="RefSeq" id="WP_188744828.1">
    <property type="nucleotide sequence ID" value="NZ_BAABFW010000070.1"/>
</dbReference>
<name>A0A917PWF3_9MICO</name>
<evidence type="ECO:0000256" key="2">
    <source>
        <dbReference type="ARBA" id="ARBA00022908"/>
    </source>
</evidence>
<dbReference type="Proteomes" id="UP000636956">
    <property type="component" value="Unassembled WGS sequence"/>
</dbReference>
<comment type="similarity">
    <text evidence="1">Belongs to the 'phage' integrase family.</text>
</comment>
<dbReference type="InterPro" id="IPR004107">
    <property type="entry name" value="Integrase_SAM-like_N"/>
</dbReference>
<dbReference type="EMBL" id="BMMD01000055">
    <property type="protein sequence ID" value="GGJ95027.1"/>
    <property type="molecule type" value="Genomic_DNA"/>
</dbReference>
<comment type="caution">
    <text evidence="8">The sequence shown here is derived from an EMBL/GenBank/DDBJ whole genome shotgun (WGS) entry which is preliminary data.</text>
</comment>
<reference evidence="8" key="2">
    <citation type="submission" date="2020-09" db="EMBL/GenBank/DDBJ databases">
        <authorList>
            <person name="Sun Q."/>
            <person name="Zhou Y."/>
        </authorList>
    </citation>
    <scope>NUCLEOTIDE SEQUENCE</scope>
    <source>
        <strain evidence="8">CGMCC 1.8984</strain>
    </source>
</reference>
<evidence type="ECO:0000256" key="5">
    <source>
        <dbReference type="PROSITE-ProRule" id="PRU01248"/>
    </source>
</evidence>
<keyword evidence="4" id="KW-0233">DNA recombination</keyword>
<gene>
    <name evidence="8" type="ORF">GCM10011372_36620</name>
</gene>
<dbReference type="GO" id="GO:0006310">
    <property type="term" value="P:DNA recombination"/>
    <property type="evidence" value="ECO:0007669"/>
    <property type="project" value="UniProtKB-KW"/>
</dbReference>
<evidence type="ECO:0000256" key="4">
    <source>
        <dbReference type="ARBA" id="ARBA00023172"/>
    </source>
</evidence>
<dbReference type="SUPFAM" id="SSF47823">
    <property type="entry name" value="lambda integrase-like, N-terminal domain"/>
    <property type="match status" value="1"/>
</dbReference>
<evidence type="ECO:0000313" key="9">
    <source>
        <dbReference type="Proteomes" id="UP000636956"/>
    </source>
</evidence>
<dbReference type="InterPro" id="IPR011010">
    <property type="entry name" value="DNA_brk_join_enz"/>
</dbReference>
<organism evidence="8 9">
    <name type="scientific">Agromyces bauzanensis</name>
    <dbReference type="NCBI Taxonomy" id="1308924"/>
    <lineage>
        <taxon>Bacteria</taxon>
        <taxon>Bacillati</taxon>
        <taxon>Actinomycetota</taxon>
        <taxon>Actinomycetes</taxon>
        <taxon>Micrococcales</taxon>
        <taxon>Microbacteriaceae</taxon>
        <taxon>Agromyces</taxon>
    </lineage>
</organism>
<evidence type="ECO:0000259" key="7">
    <source>
        <dbReference type="PROSITE" id="PS51900"/>
    </source>
</evidence>
<feature type="domain" description="Tyr recombinase" evidence="6">
    <location>
        <begin position="119"/>
        <end position="304"/>
    </location>
</feature>
<dbReference type="InterPro" id="IPR002104">
    <property type="entry name" value="Integrase_catalytic"/>
</dbReference>
<dbReference type="Pfam" id="PF02899">
    <property type="entry name" value="Phage_int_SAM_1"/>
    <property type="match status" value="1"/>
</dbReference>
<accession>A0A917PWF3</accession>
<dbReference type="SUPFAM" id="SSF56349">
    <property type="entry name" value="DNA breaking-rejoining enzymes"/>
    <property type="match status" value="1"/>
</dbReference>
<evidence type="ECO:0000256" key="1">
    <source>
        <dbReference type="ARBA" id="ARBA00008857"/>
    </source>
</evidence>
<dbReference type="Gene3D" id="1.10.443.10">
    <property type="entry name" value="Intergrase catalytic core"/>
    <property type="match status" value="1"/>
</dbReference>
<dbReference type="PANTHER" id="PTHR30349:SF41">
    <property type="entry name" value="INTEGRASE_RECOMBINASE PROTEIN MJ0367-RELATED"/>
    <property type="match status" value="1"/>
</dbReference>
<dbReference type="InterPro" id="IPR044068">
    <property type="entry name" value="CB"/>
</dbReference>
<dbReference type="AlphaFoldDB" id="A0A917PWF3"/>
<dbReference type="InterPro" id="IPR050090">
    <property type="entry name" value="Tyrosine_recombinase_XerCD"/>
</dbReference>
<evidence type="ECO:0000313" key="8">
    <source>
        <dbReference type="EMBL" id="GGJ95027.1"/>
    </source>
</evidence>
<keyword evidence="9" id="KW-1185">Reference proteome</keyword>
<dbReference type="PROSITE" id="PS51898">
    <property type="entry name" value="TYR_RECOMBINASE"/>
    <property type="match status" value="1"/>
</dbReference>
<dbReference type="GO" id="GO:0015074">
    <property type="term" value="P:DNA integration"/>
    <property type="evidence" value="ECO:0007669"/>
    <property type="project" value="UniProtKB-KW"/>
</dbReference>
<keyword evidence="2" id="KW-0229">DNA integration</keyword>
<proteinExistence type="inferred from homology"/>
<keyword evidence="3 5" id="KW-0238">DNA-binding</keyword>
<dbReference type="GO" id="GO:0003677">
    <property type="term" value="F:DNA binding"/>
    <property type="evidence" value="ECO:0007669"/>
    <property type="project" value="UniProtKB-UniRule"/>
</dbReference>
<protein>
    <submittedName>
        <fullName evidence="8">Integrase</fullName>
    </submittedName>
</protein>